<feature type="chain" id="PRO_5039570895" description="Cyclophilin-like domain-containing protein" evidence="2">
    <location>
        <begin position="24"/>
        <end position="135"/>
    </location>
</feature>
<comment type="caution">
    <text evidence="4">The sequence shown here is derived from an EMBL/GenBank/DDBJ whole genome shotgun (WGS) entry which is preliminary data.</text>
</comment>
<feature type="region of interest" description="Disordered" evidence="1">
    <location>
        <begin position="18"/>
        <end position="47"/>
    </location>
</feature>
<dbReference type="Gene3D" id="2.40.100.20">
    <property type="match status" value="1"/>
</dbReference>
<gene>
    <name evidence="4" type="ORF">UAU_04229</name>
</gene>
<dbReference type="PROSITE" id="PS51257">
    <property type="entry name" value="PROKAR_LIPOPROTEIN"/>
    <property type="match status" value="1"/>
</dbReference>
<dbReference type="EMBL" id="AJAQ01000045">
    <property type="protein sequence ID" value="EOH88411.1"/>
    <property type="molecule type" value="Genomic_DNA"/>
</dbReference>
<feature type="signal peptide" evidence="2">
    <location>
        <begin position="1"/>
        <end position="23"/>
    </location>
</feature>
<keyword evidence="5" id="KW-1185">Reference proteome</keyword>
<accession>R2S6A5</accession>
<dbReference type="eggNOG" id="COG4925">
    <property type="taxonomic scope" value="Bacteria"/>
</dbReference>
<evidence type="ECO:0000256" key="1">
    <source>
        <dbReference type="SAM" id="MobiDB-lite"/>
    </source>
</evidence>
<organism evidence="4 5">
    <name type="scientific">Enterococcus pallens ATCC BAA-351</name>
    <dbReference type="NCBI Taxonomy" id="1158607"/>
    <lineage>
        <taxon>Bacteria</taxon>
        <taxon>Bacillati</taxon>
        <taxon>Bacillota</taxon>
        <taxon>Bacilli</taxon>
        <taxon>Lactobacillales</taxon>
        <taxon>Enterococcaceae</taxon>
        <taxon>Enterococcus</taxon>
    </lineage>
</organism>
<keyword evidence="2" id="KW-0732">Signal</keyword>
<name>R2S6A5_9ENTE</name>
<sequence length="135" mass="15086">MKIFLAFLLIVLLGGCDSTSSDETDTTSENRGTYTTRTNSSDSVAESYSMKETSEMKVTMSIDNQNYLVTLNDSQAAKDFYKLLPLTLNLEDYNQTEKIADLPKELDTSDAPAGTDAKKRRYFLLCTMGEFGNFL</sequence>
<dbReference type="RefSeq" id="WP_010759173.1">
    <property type="nucleotide sequence ID" value="NZ_ASWD01000003.1"/>
</dbReference>
<evidence type="ECO:0000313" key="5">
    <source>
        <dbReference type="Proteomes" id="UP000013782"/>
    </source>
</evidence>
<dbReference type="SUPFAM" id="SSF50891">
    <property type="entry name" value="Cyclophilin-like"/>
    <property type="match status" value="1"/>
</dbReference>
<dbReference type="InterPro" id="IPR029000">
    <property type="entry name" value="Cyclophilin-like_dom_sf"/>
</dbReference>
<dbReference type="PATRIC" id="fig|1158607.4.peg.2626"/>
<dbReference type="HOGENOM" id="CLU_1882554_0_0_9"/>
<feature type="compositionally biased region" description="Polar residues" evidence="1">
    <location>
        <begin position="30"/>
        <end position="46"/>
    </location>
</feature>
<dbReference type="Pfam" id="PF18050">
    <property type="entry name" value="Cyclophil_like2"/>
    <property type="match status" value="1"/>
</dbReference>
<evidence type="ECO:0000256" key="2">
    <source>
        <dbReference type="SAM" id="SignalP"/>
    </source>
</evidence>
<dbReference type="Proteomes" id="UP000013782">
    <property type="component" value="Unassembled WGS sequence"/>
</dbReference>
<protein>
    <recommendedName>
        <fullName evidence="3">Cyclophilin-like domain-containing protein</fullName>
    </recommendedName>
</protein>
<evidence type="ECO:0000259" key="3">
    <source>
        <dbReference type="Pfam" id="PF18050"/>
    </source>
</evidence>
<dbReference type="AlphaFoldDB" id="R2S6A5"/>
<feature type="domain" description="Cyclophilin-like" evidence="3">
    <location>
        <begin position="60"/>
        <end position="119"/>
    </location>
</feature>
<dbReference type="InterPro" id="IPR041183">
    <property type="entry name" value="Cyclophilin-like"/>
</dbReference>
<proteinExistence type="predicted"/>
<reference evidence="4 5" key="1">
    <citation type="submission" date="2013-02" db="EMBL/GenBank/DDBJ databases">
        <title>The Genome Sequence of Enterococcus pallens BAA-351.</title>
        <authorList>
            <consortium name="The Broad Institute Genome Sequencing Platform"/>
            <consortium name="The Broad Institute Genome Sequencing Center for Infectious Disease"/>
            <person name="Earl A.M."/>
            <person name="Gilmore M.S."/>
            <person name="Lebreton F."/>
            <person name="Walker B."/>
            <person name="Young S.K."/>
            <person name="Zeng Q."/>
            <person name="Gargeya S."/>
            <person name="Fitzgerald M."/>
            <person name="Haas B."/>
            <person name="Abouelleil A."/>
            <person name="Alvarado L."/>
            <person name="Arachchi H.M."/>
            <person name="Berlin A.M."/>
            <person name="Chapman S.B."/>
            <person name="Dewar J."/>
            <person name="Goldberg J."/>
            <person name="Griggs A."/>
            <person name="Gujja S."/>
            <person name="Hansen M."/>
            <person name="Howarth C."/>
            <person name="Imamovic A."/>
            <person name="Larimer J."/>
            <person name="McCowan C."/>
            <person name="Murphy C."/>
            <person name="Neiman D."/>
            <person name="Pearson M."/>
            <person name="Priest M."/>
            <person name="Roberts A."/>
            <person name="Saif S."/>
            <person name="Shea T."/>
            <person name="Sisk P."/>
            <person name="Sykes S."/>
            <person name="Wortman J."/>
            <person name="Nusbaum C."/>
            <person name="Birren B."/>
        </authorList>
    </citation>
    <scope>NUCLEOTIDE SEQUENCE [LARGE SCALE GENOMIC DNA]</scope>
    <source>
        <strain evidence="4 5">ATCC BAA-351</strain>
    </source>
</reference>
<evidence type="ECO:0000313" key="4">
    <source>
        <dbReference type="EMBL" id="EOH88411.1"/>
    </source>
</evidence>